<feature type="compositionally biased region" description="Gly residues" evidence="1">
    <location>
        <begin position="59"/>
        <end position="68"/>
    </location>
</feature>
<dbReference type="Proteomes" id="UP000197138">
    <property type="component" value="Unassembled WGS sequence"/>
</dbReference>
<reference evidence="3" key="1">
    <citation type="journal article" date="2017" name="Plant J.">
        <title>The pomegranate (Punica granatum L.) genome and the genomics of punicalagin biosynthesis.</title>
        <authorList>
            <person name="Qin G."/>
            <person name="Xu C."/>
            <person name="Ming R."/>
            <person name="Tang H."/>
            <person name="Guyot R."/>
            <person name="Kramer E.M."/>
            <person name="Hu Y."/>
            <person name="Yi X."/>
            <person name="Qi Y."/>
            <person name="Xu X."/>
            <person name="Gao Z."/>
            <person name="Pan H."/>
            <person name="Jian J."/>
            <person name="Tian Y."/>
            <person name="Yue Z."/>
            <person name="Xu Y."/>
        </authorList>
    </citation>
    <scope>NUCLEOTIDE SEQUENCE [LARGE SCALE GENOMIC DNA]</scope>
    <source>
        <strain evidence="3">cv. Dabenzi</strain>
    </source>
</reference>
<feature type="compositionally biased region" description="Low complexity" evidence="1">
    <location>
        <begin position="19"/>
        <end position="34"/>
    </location>
</feature>
<accession>A0A218XP37</accession>
<dbReference type="EMBL" id="MTKT01001081">
    <property type="protein sequence ID" value="OWM86538.1"/>
    <property type="molecule type" value="Genomic_DNA"/>
</dbReference>
<evidence type="ECO:0000256" key="1">
    <source>
        <dbReference type="SAM" id="MobiDB-lite"/>
    </source>
</evidence>
<evidence type="ECO:0000313" key="3">
    <source>
        <dbReference type="Proteomes" id="UP000197138"/>
    </source>
</evidence>
<proteinExistence type="predicted"/>
<feature type="region of interest" description="Disordered" evidence="1">
    <location>
        <begin position="1"/>
        <end position="90"/>
    </location>
</feature>
<gene>
    <name evidence="2" type="ORF">CDL15_Pgr009972</name>
</gene>
<organism evidence="2 3">
    <name type="scientific">Punica granatum</name>
    <name type="common">Pomegranate</name>
    <dbReference type="NCBI Taxonomy" id="22663"/>
    <lineage>
        <taxon>Eukaryota</taxon>
        <taxon>Viridiplantae</taxon>
        <taxon>Streptophyta</taxon>
        <taxon>Embryophyta</taxon>
        <taxon>Tracheophyta</taxon>
        <taxon>Spermatophyta</taxon>
        <taxon>Magnoliopsida</taxon>
        <taxon>eudicotyledons</taxon>
        <taxon>Gunneridae</taxon>
        <taxon>Pentapetalae</taxon>
        <taxon>rosids</taxon>
        <taxon>malvids</taxon>
        <taxon>Myrtales</taxon>
        <taxon>Lythraceae</taxon>
        <taxon>Punica</taxon>
    </lineage>
</organism>
<protein>
    <submittedName>
        <fullName evidence="2">Uncharacterized protein</fullName>
    </submittedName>
</protein>
<evidence type="ECO:0000313" key="2">
    <source>
        <dbReference type="EMBL" id="OWM86538.1"/>
    </source>
</evidence>
<name>A0A218XP37_PUNGR</name>
<comment type="caution">
    <text evidence="2">The sequence shown here is derived from an EMBL/GenBank/DDBJ whole genome shotgun (WGS) entry which is preliminary data.</text>
</comment>
<sequence length="90" mass="9241">MDVHAHACMHANGRSGCTSAARGSSDGSRRACGSWRVDVRSAGGSAQASVLEHQRASGRGSGRLGAGAGVRATVHPRARNGPEMTKMDLK</sequence>
<dbReference type="AlphaFoldDB" id="A0A218XP37"/>